<evidence type="ECO:0000256" key="1">
    <source>
        <dbReference type="ARBA" id="ARBA00004123"/>
    </source>
</evidence>
<dbReference type="FunFam" id="3.30.900.10:FF:000003">
    <property type="entry name" value="Mitotic spindle assembly checkpoint protein MAD2B"/>
    <property type="match status" value="1"/>
</dbReference>
<evidence type="ECO:0000313" key="5">
    <source>
        <dbReference type="EMBL" id="KAK9133954.1"/>
    </source>
</evidence>
<dbReference type="EMBL" id="JBBNAG010000005">
    <property type="protein sequence ID" value="KAK9133954.1"/>
    <property type="molecule type" value="Genomic_DNA"/>
</dbReference>
<dbReference type="Gene3D" id="3.30.900.10">
    <property type="entry name" value="HORMA domain"/>
    <property type="match status" value="1"/>
</dbReference>
<dbReference type="InterPro" id="IPR003511">
    <property type="entry name" value="HORMA_dom"/>
</dbReference>
<evidence type="ECO:0000259" key="4">
    <source>
        <dbReference type="PROSITE" id="PS50815"/>
    </source>
</evidence>
<dbReference type="PROSITE" id="PS50815">
    <property type="entry name" value="HORMA"/>
    <property type="match status" value="1"/>
</dbReference>
<dbReference type="Proteomes" id="UP001419268">
    <property type="component" value="Unassembled WGS sequence"/>
</dbReference>
<dbReference type="GO" id="GO:0016035">
    <property type="term" value="C:zeta DNA polymerase complex"/>
    <property type="evidence" value="ECO:0007669"/>
    <property type="project" value="TreeGrafter"/>
</dbReference>
<dbReference type="GO" id="GO:0005634">
    <property type="term" value="C:nucleus"/>
    <property type="evidence" value="ECO:0007669"/>
    <property type="project" value="UniProtKB-SubCell"/>
</dbReference>
<protein>
    <recommendedName>
        <fullName evidence="4">HORMA domain-containing protein</fullName>
    </recommendedName>
</protein>
<dbReference type="GO" id="GO:0006974">
    <property type="term" value="P:DNA damage response"/>
    <property type="evidence" value="ECO:0007669"/>
    <property type="project" value="UniProtKB-KW"/>
</dbReference>
<keyword evidence="2" id="KW-0227">DNA damage</keyword>
<organism evidence="5 6">
    <name type="scientific">Stephania cephalantha</name>
    <dbReference type="NCBI Taxonomy" id="152367"/>
    <lineage>
        <taxon>Eukaryota</taxon>
        <taxon>Viridiplantae</taxon>
        <taxon>Streptophyta</taxon>
        <taxon>Embryophyta</taxon>
        <taxon>Tracheophyta</taxon>
        <taxon>Spermatophyta</taxon>
        <taxon>Magnoliopsida</taxon>
        <taxon>Ranunculales</taxon>
        <taxon>Menispermaceae</taxon>
        <taxon>Menispermoideae</taxon>
        <taxon>Cissampelideae</taxon>
        <taxon>Stephania</taxon>
    </lineage>
</organism>
<dbReference type="Pfam" id="PF02301">
    <property type="entry name" value="HORMA"/>
    <property type="match status" value="1"/>
</dbReference>
<dbReference type="AlphaFoldDB" id="A0AAP0JHJ9"/>
<name>A0AAP0JHJ9_9MAGN</name>
<dbReference type="PANTHER" id="PTHR11842:SF10">
    <property type="entry name" value="MITOTIC SPINDLE ASSEMBLY CHECKPOINT PROTEIN MAD2B"/>
    <property type="match status" value="1"/>
</dbReference>
<comment type="caution">
    <text evidence="5">The sequence shown here is derived from an EMBL/GenBank/DDBJ whole genome shotgun (WGS) entry which is preliminary data.</text>
</comment>
<gene>
    <name evidence="5" type="ORF">Scep_013482</name>
</gene>
<evidence type="ECO:0000256" key="3">
    <source>
        <dbReference type="ARBA" id="ARBA00023242"/>
    </source>
</evidence>
<comment type="subcellular location">
    <subcellularLocation>
        <location evidence="1">Nucleus</location>
    </subcellularLocation>
</comment>
<feature type="domain" description="HORMA" evidence="4">
    <location>
        <begin position="11"/>
        <end position="195"/>
    </location>
</feature>
<dbReference type="InterPro" id="IPR045091">
    <property type="entry name" value="Mad2-like"/>
</dbReference>
<dbReference type="PANTHER" id="PTHR11842">
    <property type="entry name" value="MITOTIC SPINDLE ASSEMBLY CHECKPOINT PROTEIN MAD2"/>
    <property type="match status" value="1"/>
</dbReference>
<proteinExistence type="predicted"/>
<sequence length="209" mass="23974">MERREPQTPQGETTRILVEFLEVAVNSIVFLKGVYPSGAFERRRYMNVVVHKARHPQLKEYIHSTVTALQPFIQKGVVETVAVVFFNKDNIPIEKFVFNLKVNQLSGLRVEEIDLMFSLRSFLMKLSVSEPLTKGLPPGCRWEITAHFRTLPEPNSTTKEADIWIPTDTQQWQQPPLITPIKSMSSEPVSLQLYLQHSNFSEPTPTPKN</sequence>
<keyword evidence="6" id="KW-1185">Reference proteome</keyword>
<accession>A0AAP0JHJ9</accession>
<evidence type="ECO:0000256" key="2">
    <source>
        <dbReference type="ARBA" id="ARBA00022763"/>
    </source>
</evidence>
<dbReference type="SUPFAM" id="SSF56019">
    <property type="entry name" value="The spindle assembly checkpoint protein mad2"/>
    <property type="match status" value="1"/>
</dbReference>
<reference evidence="5 6" key="1">
    <citation type="submission" date="2024-01" db="EMBL/GenBank/DDBJ databases">
        <title>Genome assemblies of Stephania.</title>
        <authorList>
            <person name="Yang L."/>
        </authorList>
    </citation>
    <scope>NUCLEOTIDE SEQUENCE [LARGE SCALE GENOMIC DNA]</scope>
    <source>
        <strain evidence="5">JXDWG</strain>
        <tissue evidence="5">Leaf</tissue>
    </source>
</reference>
<dbReference type="InterPro" id="IPR036570">
    <property type="entry name" value="HORMA_dom_sf"/>
</dbReference>
<keyword evidence="3" id="KW-0539">Nucleus</keyword>
<evidence type="ECO:0000313" key="6">
    <source>
        <dbReference type="Proteomes" id="UP001419268"/>
    </source>
</evidence>